<accession>A0A3S9U8Z9</accession>
<dbReference type="EMBL" id="MK279841">
    <property type="protein sequence ID" value="AZS06723.1"/>
    <property type="molecule type" value="Genomic_DNA"/>
</dbReference>
<dbReference type="Proteomes" id="UP000287372">
    <property type="component" value="Segment"/>
</dbReference>
<protein>
    <submittedName>
        <fullName evidence="1">Uncharacterized protein</fullName>
    </submittedName>
</protein>
<name>A0A3S9U8Z9_9CAUD</name>
<organism evidence="1 2">
    <name type="scientific">Streptomyces phage Hiyaa</name>
    <dbReference type="NCBI Taxonomy" id="2499072"/>
    <lineage>
        <taxon>Viruses</taxon>
        <taxon>Duplodnaviria</taxon>
        <taxon>Heunggongvirae</taxon>
        <taxon>Uroviricota</taxon>
        <taxon>Caudoviricetes</taxon>
        <taxon>Hiyaavirus</taxon>
        <taxon>Hiyaavirus hiyaa</taxon>
    </lineage>
</organism>
<sequence length="154" mass="16992">MATFFHRTDTFNGRVVTEGPRVYTVFTDGAFLGWVSGGERSFRFFPEGGFEWGPSATTRAKAVDAYYARKAKEEAARAWRSQQVPVSTYTVRLTVENLADELPNLVGCLLDGAEDLGEVVNVRVTRDGYENAMIVGTNGRDILGLPSQVTAYKL</sequence>
<evidence type="ECO:0000313" key="1">
    <source>
        <dbReference type="EMBL" id="AZS06723.1"/>
    </source>
</evidence>
<reference evidence="1 2" key="1">
    <citation type="submission" date="2018-12" db="EMBL/GenBank/DDBJ databases">
        <authorList>
            <person name="Lieu J.K."/>
            <person name="Tian C.Z."/>
            <person name="Hsaio W.J."/>
            <person name="Shaffer C.D."/>
            <person name="Weston-Hafer K.A."/>
            <person name="Russell D.A."/>
            <person name="Pope W.H."/>
            <person name="Jacobs-Sera D."/>
            <person name="Hendrix R.W."/>
            <person name="Hatfull G.F."/>
        </authorList>
    </citation>
    <scope>NUCLEOTIDE SEQUENCE [LARGE SCALE GENOMIC DNA]</scope>
</reference>
<dbReference type="KEGG" id="vg:55009862"/>
<dbReference type="RefSeq" id="YP_009818519.1">
    <property type="nucleotide sequence ID" value="NC_048139.1"/>
</dbReference>
<proteinExistence type="predicted"/>
<gene>
    <name evidence="1" type="primary">84</name>
    <name evidence="1" type="ORF">SEA_HIYAA_84</name>
</gene>
<keyword evidence="2" id="KW-1185">Reference proteome</keyword>
<dbReference type="GeneID" id="55009862"/>
<evidence type="ECO:0000313" key="2">
    <source>
        <dbReference type="Proteomes" id="UP000287372"/>
    </source>
</evidence>